<dbReference type="OrthoDB" id="5236983at2759"/>
<sequence>MCGNCMDICCVGIFMSCMGCCYRHEGDLEVLPNGRPGGKSPAPKTTVTKPLQRKKETATNLKDLRNTWKNPFQQPRKTHPAKLFPLLTKDTLSSTPLTASQQTAQTRLRELFSGETEAFRQLDTLLQAALQLDTLLFNSALRDHIAITVEEFRATPLWRDKLVKGRCIVPPGPLKRFHKVQIQLNNTLLVYGSREEVLGTLVHEMLHAYLGLVKGWRHREGDIMALAEGCVRRVGVEGLRVEHLTG</sequence>
<evidence type="ECO:0000313" key="4">
    <source>
        <dbReference type="Proteomes" id="UP000756132"/>
    </source>
</evidence>
<dbReference type="RefSeq" id="XP_047761729.1">
    <property type="nucleotide sequence ID" value="XM_047905072.1"/>
</dbReference>
<dbReference type="GO" id="GO:0006950">
    <property type="term" value="P:response to stress"/>
    <property type="evidence" value="ECO:0007669"/>
    <property type="project" value="UniProtKB-ARBA"/>
</dbReference>
<reference evidence="3" key="1">
    <citation type="submission" date="2021-12" db="EMBL/GenBank/DDBJ databases">
        <authorList>
            <person name="Zaccaron A."/>
            <person name="Stergiopoulos I."/>
        </authorList>
    </citation>
    <scope>NUCLEOTIDE SEQUENCE</scope>
    <source>
        <strain evidence="3">Race5_Kim</strain>
    </source>
</reference>
<dbReference type="Proteomes" id="UP000756132">
    <property type="component" value="Chromosome 5"/>
</dbReference>
<dbReference type="Pfam" id="PF10263">
    <property type="entry name" value="SprT-like"/>
    <property type="match status" value="1"/>
</dbReference>
<evidence type="ECO:0000313" key="3">
    <source>
        <dbReference type="EMBL" id="UJO17363.1"/>
    </source>
</evidence>
<feature type="domain" description="SprT-like" evidence="2">
    <location>
        <begin position="162"/>
        <end position="217"/>
    </location>
</feature>
<dbReference type="EMBL" id="CP090167">
    <property type="protein sequence ID" value="UJO17363.1"/>
    <property type="molecule type" value="Genomic_DNA"/>
</dbReference>
<evidence type="ECO:0000256" key="1">
    <source>
        <dbReference type="SAM" id="MobiDB-lite"/>
    </source>
</evidence>
<dbReference type="KEGG" id="ffu:CLAFUR5_05924"/>
<proteinExistence type="predicted"/>
<gene>
    <name evidence="3" type="ORF">CLAFUR5_05924</name>
</gene>
<accession>A0A9Q8LIS2</accession>
<dbReference type="GeneID" id="71985802"/>
<organism evidence="3 4">
    <name type="scientific">Passalora fulva</name>
    <name type="common">Tomato leaf mold</name>
    <name type="synonym">Cladosporium fulvum</name>
    <dbReference type="NCBI Taxonomy" id="5499"/>
    <lineage>
        <taxon>Eukaryota</taxon>
        <taxon>Fungi</taxon>
        <taxon>Dikarya</taxon>
        <taxon>Ascomycota</taxon>
        <taxon>Pezizomycotina</taxon>
        <taxon>Dothideomycetes</taxon>
        <taxon>Dothideomycetidae</taxon>
        <taxon>Mycosphaerellales</taxon>
        <taxon>Mycosphaerellaceae</taxon>
        <taxon>Fulvia</taxon>
    </lineage>
</organism>
<dbReference type="InterPro" id="IPR006640">
    <property type="entry name" value="SprT-like_domain"/>
</dbReference>
<feature type="region of interest" description="Disordered" evidence="1">
    <location>
        <begin position="32"/>
        <end position="51"/>
    </location>
</feature>
<name>A0A9Q8LIS2_PASFU</name>
<keyword evidence="4" id="KW-1185">Reference proteome</keyword>
<evidence type="ECO:0000259" key="2">
    <source>
        <dbReference type="Pfam" id="PF10263"/>
    </source>
</evidence>
<reference evidence="3" key="2">
    <citation type="journal article" date="2022" name="Microb. Genom.">
        <title>A chromosome-scale genome assembly of the tomato pathogen Cladosporium fulvum reveals a compartmentalized genome architecture and the presence of a dispensable chromosome.</title>
        <authorList>
            <person name="Zaccaron A.Z."/>
            <person name="Chen L.H."/>
            <person name="Samaras A."/>
            <person name="Stergiopoulos I."/>
        </authorList>
    </citation>
    <scope>NUCLEOTIDE SEQUENCE</scope>
    <source>
        <strain evidence="3">Race5_Kim</strain>
    </source>
</reference>
<dbReference type="AlphaFoldDB" id="A0A9Q8LIS2"/>
<protein>
    <recommendedName>
        <fullName evidence="2">SprT-like domain-containing protein</fullName>
    </recommendedName>
</protein>